<protein>
    <submittedName>
        <fullName evidence="1">Uncharacterized protein</fullName>
    </submittedName>
</protein>
<keyword evidence="2" id="KW-1185">Reference proteome</keyword>
<reference evidence="1" key="1">
    <citation type="submission" date="2021-03" db="EMBL/GenBank/DDBJ databases">
        <title>Whole genome shotgun sequence of Actinoplanes auranticolor NBRC 12245.</title>
        <authorList>
            <person name="Komaki H."/>
            <person name="Tamura T."/>
        </authorList>
    </citation>
    <scope>NUCLEOTIDE SEQUENCE</scope>
    <source>
        <strain evidence="1">NBRC 12245</strain>
    </source>
</reference>
<evidence type="ECO:0000313" key="2">
    <source>
        <dbReference type="Proteomes" id="UP000681340"/>
    </source>
</evidence>
<name>A0A919VK89_9ACTN</name>
<dbReference type="AlphaFoldDB" id="A0A919VK89"/>
<gene>
    <name evidence="1" type="ORF">Aau02nite_22570</name>
</gene>
<dbReference type="EMBL" id="BOQL01000018">
    <property type="protein sequence ID" value="GIM66311.1"/>
    <property type="molecule type" value="Genomic_DNA"/>
</dbReference>
<accession>A0A919VK89</accession>
<dbReference type="Proteomes" id="UP000681340">
    <property type="component" value="Unassembled WGS sequence"/>
</dbReference>
<comment type="caution">
    <text evidence="1">The sequence shown here is derived from an EMBL/GenBank/DDBJ whole genome shotgun (WGS) entry which is preliminary data.</text>
</comment>
<dbReference type="RefSeq" id="WP_212988283.1">
    <property type="nucleotide sequence ID" value="NZ_BAABEA010000009.1"/>
</dbReference>
<proteinExistence type="predicted"/>
<organism evidence="1 2">
    <name type="scientific">Actinoplanes auranticolor</name>
    <dbReference type="NCBI Taxonomy" id="47988"/>
    <lineage>
        <taxon>Bacteria</taxon>
        <taxon>Bacillati</taxon>
        <taxon>Actinomycetota</taxon>
        <taxon>Actinomycetes</taxon>
        <taxon>Micromonosporales</taxon>
        <taxon>Micromonosporaceae</taxon>
        <taxon>Actinoplanes</taxon>
    </lineage>
</organism>
<evidence type="ECO:0000313" key="1">
    <source>
        <dbReference type="EMBL" id="GIM66311.1"/>
    </source>
</evidence>
<sequence length="180" mass="19687">MTDDDPTPEIEQAFTDFDDAVDALPDDVVEYRLARTLGRIAVSDPAGQDTDAYLDVALQRGQEVLDQAHEKAREILARGKQRVIELIADAGSHYSTDGLGNLWPDDTVRSVAFAREWIAGSGPADREPVEEFVGRIDDPAPNPAGRLSRDETVQILKTQMFGAYRHATVIPESPDDPDAG</sequence>